<dbReference type="InterPro" id="IPR014340">
    <property type="entry name" value="LptA"/>
</dbReference>
<dbReference type="NCBIfam" id="TIGR03002">
    <property type="entry name" value="outer_YhbN_LptA"/>
    <property type="match status" value="1"/>
</dbReference>
<keyword evidence="7" id="KW-1185">Reference proteome</keyword>
<dbReference type="InterPro" id="IPR052037">
    <property type="entry name" value="LPS_export_LptA"/>
</dbReference>
<evidence type="ECO:0000256" key="2">
    <source>
        <dbReference type="ARBA" id="ARBA00022729"/>
    </source>
</evidence>
<evidence type="ECO:0000313" key="7">
    <source>
        <dbReference type="Proteomes" id="UP000199550"/>
    </source>
</evidence>
<feature type="domain" description="Organic solvent tolerance-like N-terminal" evidence="5">
    <location>
        <begin position="37"/>
        <end position="142"/>
    </location>
</feature>
<dbReference type="STRING" id="195913.SAMN04488004_108173"/>
<dbReference type="GO" id="GO:0009279">
    <property type="term" value="C:cell outer membrane"/>
    <property type="evidence" value="ECO:0007669"/>
    <property type="project" value="TreeGrafter"/>
</dbReference>
<dbReference type="Proteomes" id="UP000199550">
    <property type="component" value="Unassembled WGS sequence"/>
</dbReference>
<feature type="chain" id="PRO_5011470237" evidence="4">
    <location>
        <begin position="20"/>
        <end position="160"/>
    </location>
</feature>
<evidence type="ECO:0000256" key="3">
    <source>
        <dbReference type="ARBA" id="ARBA00022764"/>
    </source>
</evidence>
<accession>A0A1I4F981</accession>
<feature type="signal peptide" evidence="4">
    <location>
        <begin position="1"/>
        <end position="19"/>
    </location>
</feature>
<gene>
    <name evidence="6" type="ORF">SAMN04488004_108173</name>
</gene>
<evidence type="ECO:0000256" key="1">
    <source>
        <dbReference type="ARBA" id="ARBA00022448"/>
    </source>
</evidence>
<keyword evidence="3" id="KW-0574">Periplasm</keyword>
<dbReference type="InterPro" id="IPR005653">
    <property type="entry name" value="OstA-like_N"/>
</dbReference>
<evidence type="ECO:0000259" key="5">
    <source>
        <dbReference type="Pfam" id="PF03968"/>
    </source>
</evidence>
<keyword evidence="1" id="KW-0813">Transport</keyword>
<dbReference type="GO" id="GO:0001530">
    <property type="term" value="F:lipopolysaccharide binding"/>
    <property type="evidence" value="ECO:0007669"/>
    <property type="project" value="InterPro"/>
</dbReference>
<dbReference type="PANTHER" id="PTHR36504">
    <property type="entry name" value="LIPOPOLYSACCHARIDE EXPORT SYSTEM PROTEIN LPTA"/>
    <property type="match status" value="1"/>
</dbReference>
<dbReference type="AlphaFoldDB" id="A0A1I4F981"/>
<evidence type="ECO:0000313" key="6">
    <source>
        <dbReference type="EMBL" id="SFL14013.1"/>
    </source>
</evidence>
<dbReference type="GO" id="GO:0017089">
    <property type="term" value="F:glycolipid transfer activity"/>
    <property type="evidence" value="ECO:0007669"/>
    <property type="project" value="TreeGrafter"/>
</dbReference>
<sequence>MNRFFAALIALVFAVPATAQTNINLGGIAADPSAPVEVTADNLNVDQDTGSAVFRGNVVIGQGDLRLSAPSVQVTYAADSGDITRLQATGGVTFATATEAAEAQSADYNLASGLLTLNGDVLLTQGQSALSADSMVLDLNAGTAQMNGRVRTVFQQDGNN</sequence>
<dbReference type="RefSeq" id="WP_175499256.1">
    <property type="nucleotide sequence ID" value="NZ_FOTF01000008.1"/>
</dbReference>
<reference evidence="6 7" key="1">
    <citation type="submission" date="2016-10" db="EMBL/GenBank/DDBJ databases">
        <authorList>
            <person name="de Groot N.N."/>
        </authorList>
    </citation>
    <scope>NUCLEOTIDE SEQUENCE [LARGE SCALE GENOMIC DNA]</scope>
    <source>
        <strain evidence="6 7">DSM 16199</strain>
    </source>
</reference>
<name>A0A1I4F981_9RHOB</name>
<keyword evidence="2 4" id="KW-0732">Signal</keyword>
<dbReference type="Gene3D" id="2.60.450.10">
    <property type="entry name" value="Lipopolysaccharide (LPS) transport protein A like domain"/>
    <property type="match status" value="1"/>
</dbReference>
<dbReference type="EMBL" id="FOTF01000008">
    <property type="protein sequence ID" value="SFL14013.1"/>
    <property type="molecule type" value="Genomic_DNA"/>
</dbReference>
<evidence type="ECO:0000256" key="4">
    <source>
        <dbReference type="SAM" id="SignalP"/>
    </source>
</evidence>
<protein>
    <submittedName>
        <fullName evidence="6">Lipopolysaccharide export system protein LptA</fullName>
    </submittedName>
</protein>
<dbReference type="GO" id="GO:0030288">
    <property type="term" value="C:outer membrane-bounded periplasmic space"/>
    <property type="evidence" value="ECO:0007669"/>
    <property type="project" value="TreeGrafter"/>
</dbReference>
<proteinExistence type="predicted"/>
<dbReference type="PANTHER" id="PTHR36504:SF1">
    <property type="entry name" value="LIPOPOLYSACCHARIDE EXPORT SYSTEM PROTEIN LPTA"/>
    <property type="match status" value="1"/>
</dbReference>
<organism evidence="6 7">
    <name type="scientific">Loktanella salsilacus</name>
    <dbReference type="NCBI Taxonomy" id="195913"/>
    <lineage>
        <taxon>Bacteria</taxon>
        <taxon>Pseudomonadati</taxon>
        <taxon>Pseudomonadota</taxon>
        <taxon>Alphaproteobacteria</taxon>
        <taxon>Rhodobacterales</taxon>
        <taxon>Roseobacteraceae</taxon>
        <taxon>Loktanella</taxon>
    </lineage>
</organism>
<dbReference type="GO" id="GO:0015920">
    <property type="term" value="P:lipopolysaccharide transport"/>
    <property type="evidence" value="ECO:0007669"/>
    <property type="project" value="InterPro"/>
</dbReference>
<dbReference type="Pfam" id="PF03968">
    <property type="entry name" value="LptD_N"/>
    <property type="match status" value="1"/>
</dbReference>